<comment type="similarity">
    <text evidence="2">Belongs to the GAPVD1 family.</text>
</comment>
<feature type="compositionally biased region" description="Basic and acidic residues" evidence="9">
    <location>
        <begin position="1"/>
        <end position="13"/>
    </location>
</feature>
<feature type="region of interest" description="Disordered" evidence="9">
    <location>
        <begin position="503"/>
        <end position="593"/>
    </location>
</feature>
<dbReference type="PROSITE" id="PS51205">
    <property type="entry name" value="VPS9"/>
    <property type="match status" value="1"/>
</dbReference>
<feature type="compositionally biased region" description="Basic and acidic residues" evidence="9">
    <location>
        <begin position="1136"/>
        <end position="1150"/>
    </location>
</feature>
<feature type="compositionally biased region" description="Low complexity" evidence="9">
    <location>
        <begin position="911"/>
        <end position="920"/>
    </location>
</feature>
<sequence length="1628" mass="178298">MKLQLVDDWRHDSSSCYSPSHPNQEDEFPPHLHSTPSSSSVNRRDQQVQDHNSCKSMGSLQSGIGELAHHLKQERLFLQAEKHQIQHLNDKVRKSIERAYHASWVRGEQQRNYDDLVLRPHSSPPSCCQKANLLNQLKFVDGYKVLGFSESLYGDLFSSIRENPRLVARCLVVGESQSQEAMHTAARTVFSSIYANCLLPDDETYVLNLLKHLMELQLATSETPRRLLRHGSCAFSQIYRAYVDSLPKAKVFLTAALHQPIMQLLMEDELFLDIDPSKAAVRFPAEERLRRFGKEGTPEYNAALAKYRAWTIAKLVKITERFIESIKDAMNCFPPQLSWLVRVLYDVLLTAKRADTREVSTICVDLVFVFFLGPALVTPEPHGVCDAPISHISRFNLIQVAQILQALAMSRGESPDPRQSDLYSHFDKEVISSVVDGILEGGGTESPPVGSSCINNPLSTLVRASCLIPEPRLHNFITFLHTVMVELPEDDVMRKDLEAAIGRLKPSHHSPAPSSSSTTTNAPTVSTPNTNKKNLLGRVKGGRIKSTKSQSEGSGDSDSVGSLQESGGGSTTQLTGPSSSTEEGDNSPPPLDYDTVLVISLNTSGPPEYPGLMSEEKVLSAVQASKTTSRVRMNVEDEGDGGGGEATTEKRTRFSLSHDEGSIGNTSDNLEAISEAASNHSVASSLDDVEQEDQPDNLSDMVSANVSGRGTPNVSGRDTPSSQVTEGEETGLRSGEENQPPPPNVPVTVPKPARADIEEKFGRFEIKPLIGGDETISLVSDTWSTDVLASDSETIEAADRSDQFHEQLLNRHLAELEGDFLGGDAGGETFETASEAWSTDVLASDSERMTEFDTDDAQSVARSDDTGRSEVEVDLGGGDLLRPEPHQEDNVTPRAQGSRSPVDGAVGGTGSSSSSGGILKPIPLTLTTDTSSSTPSGILKPIPLLQNRAGRPATPPRVEFQPIHRAEENECIMDGIDAEGESEEMSQSEQEIASATQSLGRLSLNLSTLPNNGIVSGDQHLLLNTFIGESGRSGTLMDLGGGGSNDGGHTVVAAHHKLVSSDRGSGEDSSLHLSTTSLASSSSSGSDVVGGSGKLRSASNASSGPNTDSVETPEPATLPNNMAATGAIPKSISFDKTAERGDRDALDGDAKHKRGFFKNFKLPGFKGRRKLPGSRSGDDAVYVRVGLNSQDPNIRRALSEENRPPTIEETSDDILAKYRNKKPDVDTSEPDGNMMSNQDSLAVNELPKTEEDERLYIDPNNIEMSYAFTDAKRKLRLVLSIADFSISPYLPEFGAPASSEGNSLEGDVLTWLRCQLAEATNMHDRSLVAQLHETLRCVRLFNTQGREQLVRSLIDDYRSRSPYVAYLVRSRQGLLTTIAHLEKLLLRISADKMVVMSSIGGECVRRFLERREQILSRFTHDFTLLTVPDEKVQLVETFLSQMYADLERDPMWISSTSEQLVAAQLALERGVMSHIYIHALYPNGDGDVSRDQVLHDHMKKLAAVITPTHKDLRIPKLYQYECPWPSAQAEVVCISAYKTPGDKLQCVVRASQTIMNLLHLVHRQSVPGADDYMPVLVYVLIMANPPALLSTVQYVNLFFEKRLKGEDQYWWTQFCAAIEFIKTMDYPV</sequence>
<organism evidence="12 13">
    <name type="scientific">Petrolisthes cinctipes</name>
    <name type="common">Flat porcelain crab</name>
    <dbReference type="NCBI Taxonomy" id="88211"/>
    <lineage>
        <taxon>Eukaryota</taxon>
        <taxon>Metazoa</taxon>
        <taxon>Ecdysozoa</taxon>
        <taxon>Arthropoda</taxon>
        <taxon>Crustacea</taxon>
        <taxon>Multicrustacea</taxon>
        <taxon>Malacostraca</taxon>
        <taxon>Eumalacostraca</taxon>
        <taxon>Eucarida</taxon>
        <taxon>Decapoda</taxon>
        <taxon>Pleocyemata</taxon>
        <taxon>Anomura</taxon>
        <taxon>Galatheoidea</taxon>
        <taxon>Porcellanidae</taxon>
        <taxon>Petrolisthes</taxon>
    </lineage>
</organism>
<dbReference type="InterPro" id="IPR003123">
    <property type="entry name" value="VPS9"/>
</dbReference>
<dbReference type="InterPro" id="IPR008936">
    <property type="entry name" value="Rho_GTPase_activation_prot"/>
</dbReference>
<dbReference type="EMBL" id="JAWQEG010001556">
    <property type="protein sequence ID" value="KAK3878456.1"/>
    <property type="molecule type" value="Genomic_DNA"/>
</dbReference>
<keyword evidence="3" id="KW-0343">GTPase activation</keyword>
<feature type="region of interest" description="Disordered" evidence="9">
    <location>
        <begin position="623"/>
        <end position="751"/>
    </location>
</feature>
<evidence type="ECO:0000256" key="1">
    <source>
        <dbReference type="ARBA" id="ARBA00004170"/>
    </source>
</evidence>
<dbReference type="GO" id="GO:0006897">
    <property type="term" value="P:endocytosis"/>
    <property type="evidence" value="ECO:0007669"/>
    <property type="project" value="UniProtKB-KW"/>
</dbReference>
<evidence type="ECO:0000256" key="7">
    <source>
        <dbReference type="ARBA" id="ARBA00053914"/>
    </source>
</evidence>
<evidence type="ECO:0000256" key="9">
    <source>
        <dbReference type="SAM" id="MobiDB-lite"/>
    </source>
</evidence>
<dbReference type="Pfam" id="PF02204">
    <property type="entry name" value="VPS9"/>
    <property type="match status" value="1"/>
</dbReference>
<evidence type="ECO:0000256" key="6">
    <source>
        <dbReference type="ARBA" id="ARBA00023136"/>
    </source>
</evidence>
<feature type="region of interest" description="Disordered" evidence="9">
    <location>
        <begin position="849"/>
        <end position="920"/>
    </location>
</feature>
<dbReference type="Pfam" id="PF00616">
    <property type="entry name" value="RasGAP"/>
    <property type="match status" value="1"/>
</dbReference>
<feature type="domain" description="Ras-GAP" evidence="10">
    <location>
        <begin position="201"/>
        <end position="409"/>
    </location>
</feature>
<evidence type="ECO:0000256" key="4">
    <source>
        <dbReference type="ARBA" id="ARBA00022583"/>
    </source>
</evidence>
<feature type="compositionally biased region" description="Low complexity" evidence="9">
    <location>
        <begin position="509"/>
        <end position="530"/>
    </location>
</feature>
<dbReference type="PROSITE" id="PS50018">
    <property type="entry name" value="RAS_GTPASE_ACTIV_2"/>
    <property type="match status" value="1"/>
</dbReference>
<evidence type="ECO:0000313" key="13">
    <source>
        <dbReference type="Proteomes" id="UP001286313"/>
    </source>
</evidence>
<gene>
    <name evidence="12" type="ORF">Pcinc_016904</name>
</gene>
<dbReference type="InterPro" id="IPR045046">
    <property type="entry name" value="Vps9-like"/>
</dbReference>
<evidence type="ECO:0000259" key="11">
    <source>
        <dbReference type="PROSITE" id="PS51205"/>
    </source>
</evidence>
<evidence type="ECO:0000256" key="8">
    <source>
        <dbReference type="ARBA" id="ARBA00068997"/>
    </source>
</evidence>
<accession>A0AAE1FRE5</accession>
<dbReference type="Gene3D" id="1.10.246.120">
    <property type="match status" value="1"/>
</dbReference>
<comment type="caution">
    <text evidence="12">The sequence shown here is derived from an EMBL/GenBank/DDBJ whole genome shotgun (WGS) entry which is preliminary data.</text>
</comment>
<dbReference type="SMART" id="SM00167">
    <property type="entry name" value="VPS9"/>
    <property type="match status" value="1"/>
</dbReference>
<name>A0AAE1FRE5_PETCI</name>
<dbReference type="GO" id="GO:0005085">
    <property type="term" value="F:guanyl-nucleotide exchange factor activity"/>
    <property type="evidence" value="ECO:0007669"/>
    <property type="project" value="UniProtKB-KW"/>
</dbReference>
<feature type="compositionally biased region" description="Low complexity" evidence="9">
    <location>
        <begin position="549"/>
        <end position="562"/>
    </location>
</feature>
<dbReference type="GO" id="GO:0030139">
    <property type="term" value="C:endocytic vesicle"/>
    <property type="evidence" value="ECO:0007669"/>
    <property type="project" value="TreeGrafter"/>
</dbReference>
<dbReference type="GO" id="GO:0005829">
    <property type="term" value="C:cytosol"/>
    <property type="evidence" value="ECO:0007669"/>
    <property type="project" value="TreeGrafter"/>
</dbReference>
<dbReference type="SUPFAM" id="SSF109993">
    <property type="entry name" value="VPS9 domain"/>
    <property type="match status" value="1"/>
</dbReference>
<evidence type="ECO:0000256" key="2">
    <source>
        <dbReference type="ARBA" id="ARBA00008489"/>
    </source>
</evidence>
<dbReference type="GO" id="GO:0005096">
    <property type="term" value="F:GTPase activator activity"/>
    <property type="evidence" value="ECO:0007669"/>
    <property type="project" value="UniProtKB-KW"/>
</dbReference>
<dbReference type="GO" id="GO:0016020">
    <property type="term" value="C:membrane"/>
    <property type="evidence" value="ECO:0007669"/>
    <property type="project" value="UniProtKB-SubCell"/>
</dbReference>
<keyword evidence="5" id="KW-0344">Guanine-nucleotide releasing factor</keyword>
<dbReference type="GO" id="GO:0051049">
    <property type="term" value="P:regulation of transport"/>
    <property type="evidence" value="ECO:0007669"/>
    <property type="project" value="UniProtKB-ARBA"/>
</dbReference>
<feature type="region of interest" description="Disordered" evidence="9">
    <location>
        <begin position="1"/>
        <end position="59"/>
    </location>
</feature>
<dbReference type="InterPro" id="IPR037191">
    <property type="entry name" value="VPS9_dom_sf"/>
</dbReference>
<comment type="function">
    <text evidence="7">Acts both as a GTPase-activating protein (GAP) and a guanine nucleotide exchange factor (GEF), and participates in endocytosis.</text>
</comment>
<keyword evidence="13" id="KW-1185">Reference proteome</keyword>
<evidence type="ECO:0000313" key="12">
    <source>
        <dbReference type="EMBL" id="KAK3878456.1"/>
    </source>
</evidence>
<dbReference type="CDD" id="cd05129">
    <property type="entry name" value="RasGAP_RAP6"/>
    <property type="match status" value="1"/>
</dbReference>
<proteinExistence type="inferred from homology"/>
<feature type="compositionally biased region" description="Basic and acidic residues" evidence="9">
    <location>
        <begin position="647"/>
        <end position="661"/>
    </location>
</feature>
<feature type="compositionally biased region" description="Basic and acidic residues" evidence="9">
    <location>
        <begin position="881"/>
        <end position="891"/>
    </location>
</feature>
<dbReference type="PANTHER" id="PTHR23101:SF25">
    <property type="entry name" value="GTPASE-ACTIVATING PROTEIN AND VPS9 DOMAIN-CONTAINING PROTEIN 1"/>
    <property type="match status" value="1"/>
</dbReference>
<comment type="subcellular location">
    <subcellularLocation>
        <location evidence="1">Membrane</location>
        <topology evidence="1">Peripheral membrane protein</topology>
    </subcellularLocation>
</comment>
<feature type="compositionally biased region" description="Polar residues" evidence="9">
    <location>
        <begin position="696"/>
        <end position="725"/>
    </location>
</feature>
<protein>
    <recommendedName>
        <fullName evidence="8">Receptor-mediated endocytosis protein 6 homolog</fullName>
    </recommendedName>
</protein>
<feature type="compositionally biased region" description="Basic and acidic residues" evidence="9">
    <location>
        <begin position="862"/>
        <end position="871"/>
    </location>
</feature>
<feature type="domain" description="VPS9" evidence="11">
    <location>
        <begin position="1488"/>
        <end position="1628"/>
    </location>
</feature>
<evidence type="ECO:0000256" key="3">
    <source>
        <dbReference type="ARBA" id="ARBA00022468"/>
    </source>
</evidence>
<dbReference type="SUPFAM" id="SSF48350">
    <property type="entry name" value="GTPase activation domain, GAP"/>
    <property type="match status" value="1"/>
</dbReference>
<feature type="compositionally biased region" description="Polar residues" evidence="9">
    <location>
        <begin position="571"/>
        <end position="581"/>
    </location>
</feature>
<feature type="compositionally biased region" description="Low complexity" evidence="9">
    <location>
        <begin position="31"/>
        <end position="40"/>
    </location>
</feature>
<evidence type="ECO:0000259" key="10">
    <source>
        <dbReference type="PROSITE" id="PS50018"/>
    </source>
</evidence>
<dbReference type="PANTHER" id="PTHR23101">
    <property type="entry name" value="RAB GDP/GTP EXCHANGE FACTOR"/>
    <property type="match status" value="1"/>
</dbReference>
<dbReference type="Gene3D" id="1.20.1050.80">
    <property type="entry name" value="VPS9 domain"/>
    <property type="match status" value="1"/>
</dbReference>
<feature type="region of interest" description="Disordered" evidence="9">
    <location>
        <begin position="1059"/>
        <end position="1150"/>
    </location>
</feature>
<dbReference type="InterPro" id="IPR001936">
    <property type="entry name" value="RasGAP_dom"/>
</dbReference>
<dbReference type="Pfam" id="PF18151">
    <property type="entry name" value="DUF5601"/>
    <property type="match status" value="1"/>
</dbReference>
<dbReference type="FunFam" id="1.20.1050.80:FF:000001">
    <property type="entry name" value="GTPase-activating protein and VPS9 domain-containing protein 1 isoform X1"/>
    <property type="match status" value="1"/>
</dbReference>
<feature type="compositionally biased region" description="Polar residues" evidence="9">
    <location>
        <begin position="49"/>
        <end position="59"/>
    </location>
</feature>
<keyword evidence="4" id="KW-0254">Endocytosis</keyword>
<feature type="compositionally biased region" description="Polar residues" evidence="9">
    <location>
        <begin position="1097"/>
        <end position="1110"/>
    </location>
</feature>
<dbReference type="Proteomes" id="UP001286313">
    <property type="component" value="Unassembled WGS sequence"/>
</dbReference>
<reference evidence="12" key="1">
    <citation type="submission" date="2023-10" db="EMBL/GenBank/DDBJ databases">
        <title>Genome assemblies of two species of porcelain crab, Petrolisthes cinctipes and Petrolisthes manimaculis (Anomura: Porcellanidae).</title>
        <authorList>
            <person name="Angst P."/>
        </authorList>
    </citation>
    <scope>NUCLEOTIDE SEQUENCE</scope>
    <source>
        <strain evidence="12">PB745_01</strain>
        <tissue evidence="12">Gill</tissue>
    </source>
</reference>
<keyword evidence="6" id="KW-0472">Membrane</keyword>
<evidence type="ECO:0000256" key="5">
    <source>
        <dbReference type="ARBA" id="ARBA00022658"/>
    </source>
</evidence>
<dbReference type="InterPro" id="IPR041545">
    <property type="entry name" value="DUF5601"/>
</dbReference>
<feature type="compositionally biased region" description="Low complexity" evidence="9">
    <location>
        <begin position="1071"/>
        <end position="1087"/>
    </location>
</feature>
<dbReference type="GO" id="GO:0031267">
    <property type="term" value="F:small GTPase binding"/>
    <property type="evidence" value="ECO:0007669"/>
    <property type="project" value="TreeGrafter"/>
</dbReference>
<dbReference type="Gene3D" id="1.10.506.10">
    <property type="entry name" value="GTPase Activation - p120gap, domain 1"/>
    <property type="match status" value="1"/>
</dbReference>